<dbReference type="InterPro" id="IPR040576">
    <property type="entry name" value="DLP_helical"/>
</dbReference>
<dbReference type="Pfam" id="PF18709">
    <property type="entry name" value="DLP_helical"/>
    <property type="match status" value="1"/>
</dbReference>
<feature type="transmembrane region" description="Helical" evidence="1">
    <location>
        <begin position="545"/>
        <end position="565"/>
    </location>
</feature>
<comment type="caution">
    <text evidence="3">The sequence shown here is derived from an EMBL/GenBank/DDBJ whole genome shotgun (WGS) entry which is preliminary data.</text>
</comment>
<evidence type="ECO:0000256" key="1">
    <source>
        <dbReference type="SAM" id="Phobius"/>
    </source>
</evidence>
<protein>
    <recommendedName>
        <fullName evidence="2">AAA+ ATPase domain-containing protein</fullName>
    </recommendedName>
</protein>
<dbReference type="SMART" id="SM00382">
    <property type="entry name" value="AAA"/>
    <property type="match status" value="2"/>
</dbReference>
<dbReference type="EMBL" id="JABMCI010000067">
    <property type="protein sequence ID" value="NUU18470.1"/>
    <property type="molecule type" value="Genomic_DNA"/>
</dbReference>
<dbReference type="SUPFAM" id="SSF52540">
    <property type="entry name" value="P-loop containing nucleoside triphosphate hydrolases"/>
    <property type="match status" value="2"/>
</dbReference>
<organism evidence="3 4">
    <name type="scientific">Cellulomonas humilata</name>
    <dbReference type="NCBI Taxonomy" id="144055"/>
    <lineage>
        <taxon>Bacteria</taxon>
        <taxon>Bacillati</taxon>
        <taxon>Actinomycetota</taxon>
        <taxon>Actinomycetes</taxon>
        <taxon>Micrococcales</taxon>
        <taxon>Cellulomonadaceae</taxon>
        <taxon>Cellulomonas</taxon>
    </lineage>
</organism>
<dbReference type="Pfam" id="PF01926">
    <property type="entry name" value="MMR_HSR1"/>
    <property type="match status" value="1"/>
</dbReference>
<evidence type="ECO:0000313" key="3">
    <source>
        <dbReference type="EMBL" id="NUU18470.1"/>
    </source>
</evidence>
<feature type="domain" description="AAA+ ATPase" evidence="2">
    <location>
        <begin position="103"/>
        <end position="496"/>
    </location>
</feature>
<sequence length="1292" mass="140115">MAKSVDDVVPDRPTWNGDLAELEAAQQPGLTGAVAEAAASGLAELTRLDAIVAEAESRLLDAWLEISSPGSVLSKDDDGFYVILETVVADLRDRLEDSRRVASTFNIAFFGRTGAGKSTLLSALGRLDGQLVSDGRSDFTTDVQPLDWHGCRLFDTPGINGWGRTRPRRDLEEAAREAVEVADIVLLCFDSQSQQASEFTKVAAWVRAYRKPVIAVLNVRNTMWRHPARVAAAAQRQGLSRTAQQHADNITSELEAIGLQDVPVVAIHSKRSLFARASTPFFGPAATELEAERSTYGLAYLDRMSNLPVLERLISACVVEGAADLRLAALREGLQAALLAWADEIEFLANQQQRRGKTIEGVVAEGLNILGYPDPKRRRALLPHDDGADLVERLEAARGEPFTAPSSGRLESHVRHLLRSHLYQHRDHSHGAADELILDAFDRRRQVSKDEFESKVFDVEEVAKSIAAVGNLAADFLVENLDIVRIDARIDLDLIDRSPTAIRGNTGLGRRRAADALKAGGLLSSGTGAALGVVLLTNFWNPAGWTAAAILGGLGIASAVLGFFGKRSRRSSEERRVETRARALADARTSVNTFFDECEAQQLAKIMDDAWASARKSLAGQLAEALHVRAGCHRLAADAVWLREQAASQPPVPSPADIILCASGRVLADASSSLPVRALLLGEDWLDDSSHGDPSEQLSEADREFLAAVEQENRHSFASYLASTYREFVEPVESWLDSLASSAYLDETAQTEVRRARALLGQPPRVVLLGDYSSGKTSLIKRLLAEAGVETPRNMQVDARAATSTPSRYAFGRLELVDSPGFQSGHDEHDAAALEASDVSAMTVVVLHVNLLIGDTSRLDRLLLGDETSVGKGRRTIFVVGRIDEIGVDPIASPREFVVRRRQKVDELLSILESKGMGIARDQVLTLAADPYGLVADKPAVTAADYAAGNRIWDGAGAMSAPLLSADDQTLSGMAAVTAIDLGRSALLAAQHRTKLEIDDLEGAQAAGERFEQLMETSLAELRLLEQSVERRVRGAIDDHANEVLAEALGAGPDEVETMSKRLQFWWQDPRLGSAIAALEPEIRRNLTDWSRRHASEFEREVRRMMFTVEADEYDAMGKDAKNSVKDGVRVAGEITKHTATMVKAAGTRDAVYAIVKSFGGKFKPWGAVKLGTKVAKVGAVLGVIAVGFDIVEWVVAAKKEDNRESARLEAVRHVRATREIVAKDLLSQPDSPIEALQELGAGITESLGRLQIAADERRRSAQEASQRLDSVSTLLDAGDTLSHRATTEVTT</sequence>
<dbReference type="InterPro" id="IPR027417">
    <property type="entry name" value="P-loop_NTPase"/>
</dbReference>
<evidence type="ECO:0000259" key="2">
    <source>
        <dbReference type="SMART" id="SM00382"/>
    </source>
</evidence>
<feature type="transmembrane region" description="Helical" evidence="1">
    <location>
        <begin position="519"/>
        <end position="539"/>
    </location>
</feature>
<dbReference type="GO" id="GO:0002098">
    <property type="term" value="P:tRNA wobble uridine modification"/>
    <property type="evidence" value="ECO:0007669"/>
    <property type="project" value="TreeGrafter"/>
</dbReference>
<evidence type="ECO:0000313" key="4">
    <source>
        <dbReference type="Proteomes" id="UP000565724"/>
    </source>
</evidence>
<dbReference type="RefSeq" id="WP_175348391.1">
    <property type="nucleotide sequence ID" value="NZ_JABMCI010000067.1"/>
</dbReference>
<dbReference type="GO" id="GO:0005525">
    <property type="term" value="F:GTP binding"/>
    <property type="evidence" value="ECO:0007669"/>
    <property type="project" value="InterPro"/>
</dbReference>
<keyword evidence="1" id="KW-0472">Membrane</keyword>
<keyword evidence="1" id="KW-0812">Transmembrane</keyword>
<reference evidence="3 4" key="1">
    <citation type="submission" date="2020-05" db="EMBL/GenBank/DDBJ databases">
        <title>Genome Sequencing of Type Strains.</title>
        <authorList>
            <person name="Lemaire J.F."/>
            <person name="Inderbitzin P."/>
            <person name="Gregorio O.A."/>
            <person name="Collins S.B."/>
            <person name="Wespe N."/>
            <person name="Knight-Connoni V."/>
        </authorList>
    </citation>
    <scope>NUCLEOTIDE SEQUENCE [LARGE SCALE GENOMIC DNA]</scope>
    <source>
        <strain evidence="3 4">ATCC 25174</strain>
    </source>
</reference>
<dbReference type="Gene3D" id="3.40.50.300">
    <property type="entry name" value="P-loop containing nucleotide triphosphate hydrolases"/>
    <property type="match status" value="2"/>
</dbReference>
<gene>
    <name evidence="3" type="ORF">HP550_14530</name>
</gene>
<dbReference type="GO" id="GO:0030488">
    <property type="term" value="P:tRNA methylation"/>
    <property type="evidence" value="ECO:0007669"/>
    <property type="project" value="TreeGrafter"/>
</dbReference>
<dbReference type="PANTHER" id="PTHR42714">
    <property type="entry name" value="TRNA MODIFICATION GTPASE GTPBP3"/>
    <property type="match status" value="1"/>
</dbReference>
<dbReference type="GO" id="GO:0005737">
    <property type="term" value="C:cytoplasm"/>
    <property type="evidence" value="ECO:0007669"/>
    <property type="project" value="TreeGrafter"/>
</dbReference>
<accession>A0A7Y6A2L7</accession>
<dbReference type="Proteomes" id="UP000565724">
    <property type="component" value="Unassembled WGS sequence"/>
</dbReference>
<keyword evidence="1" id="KW-1133">Transmembrane helix</keyword>
<dbReference type="InterPro" id="IPR003593">
    <property type="entry name" value="AAA+_ATPase"/>
</dbReference>
<name>A0A7Y6A2L7_9CELL</name>
<proteinExistence type="predicted"/>
<dbReference type="InterPro" id="IPR006073">
    <property type="entry name" value="GTP-bd"/>
</dbReference>
<keyword evidence="4" id="KW-1185">Reference proteome</keyword>
<feature type="domain" description="AAA+ ATPase" evidence="2">
    <location>
        <begin position="762"/>
        <end position="1021"/>
    </location>
</feature>
<dbReference type="PANTHER" id="PTHR42714:SF2">
    <property type="entry name" value="TRNA MODIFICATION GTPASE GTPBP3, MITOCHONDRIAL"/>
    <property type="match status" value="1"/>
</dbReference>